<evidence type="ECO:0000256" key="5">
    <source>
        <dbReference type="SAM" id="SignalP"/>
    </source>
</evidence>
<dbReference type="PROSITE" id="PS51318">
    <property type="entry name" value="TAT"/>
    <property type="match status" value="1"/>
</dbReference>
<gene>
    <name evidence="6" type="ORF">KIH74_06015</name>
</gene>
<feature type="signal peptide" evidence="5">
    <location>
        <begin position="1"/>
        <end position="25"/>
    </location>
</feature>
<sequence>MSSNRIRLLAAGAVTAAAVTAVVSAGGPAAQAVPASGCSDVEVVFARGSGEMPGLGITGTPLVSGLSSQLEGRSVTSYAVQYAAAYDQSSAGAGATDMTEHVVEQAQACPDTQFVLGGYSQGASVTDIALGIPTTLGRGSAIPDELAPRVAAVVVFGNPLGLSRQTIEDSSELYGGKAKSYCNTGDPVCGGGANSLAHLTYASNGSVSDAAQFAAGKVSAEG</sequence>
<keyword evidence="3" id="KW-0378">Hydrolase</keyword>
<keyword evidence="7" id="KW-1185">Reference proteome</keyword>
<accession>A0ABS5TBQ7</accession>
<dbReference type="RefSeq" id="WP_214154765.1">
    <property type="nucleotide sequence ID" value="NZ_JAHBAY010000002.1"/>
</dbReference>
<feature type="chain" id="PRO_5046347210" evidence="5">
    <location>
        <begin position="26"/>
        <end position="222"/>
    </location>
</feature>
<dbReference type="InterPro" id="IPR006311">
    <property type="entry name" value="TAT_signal"/>
</dbReference>
<organism evidence="6 7">
    <name type="scientific">Kineosporia corallincola</name>
    <dbReference type="NCBI Taxonomy" id="2835133"/>
    <lineage>
        <taxon>Bacteria</taxon>
        <taxon>Bacillati</taxon>
        <taxon>Actinomycetota</taxon>
        <taxon>Actinomycetes</taxon>
        <taxon>Kineosporiales</taxon>
        <taxon>Kineosporiaceae</taxon>
        <taxon>Kineosporia</taxon>
    </lineage>
</organism>
<name>A0ABS5TBQ7_9ACTN</name>
<keyword evidence="5" id="KW-0732">Signal</keyword>
<evidence type="ECO:0000313" key="7">
    <source>
        <dbReference type="Proteomes" id="UP001197247"/>
    </source>
</evidence>
<comment type="similarity">
    <text evidence="1">Belongs to the cutinase family.</text>
</comment>
<evidence type="ECO:0000256" key="2">
    <source>
        <dbReference type="ARBA" id="ARBA00022487"/>
    </source>
</evidence>
<dbReference type="SUPFAM" id="SSF53474">
    <property type="entry name" value="alpha/beta-Hydrolases"/>
    <property type="match status" value="1"/>
</dbReference>
<dbReference type="InterPro" id="IPR000675">
    <property type="entry name" value="Cutinase/axe"/>
</dbReference>
<dbReference type="EMBL" id="JAHBAY010000002">
    <property type="protein sequence ID" value="MBT0768471.1"/>
    <property type="molecule type" value="Genomic_DNA"/>
</dbReference>
<dbReference type="Pfam" id="PF01083">
    <property type="entry name" value="Cutinase"/>
    <property type="match status" value="1"/>
</dbReference>
<dbReference type="PANTHER" id="PTHR33630:SF9">
    <property type="entry name" value="CUTINASE 4"/>
    <property type="match status" value="1"/>
</dbReference>
<dbReference type="Gene3D" id="3.40.50.1820">
    <property type="entry name" value="alpha/beta hydrolase"/>
    <property type="match status" value="1"/>
</dbReference>
<evidence type="ECO:0000313" key="6">
    <source>
        <dbReference type="EMBL" id="MBT0768471.1"/>
    </source>
</evidence>
<dbReference type="PANTHER" id="PTHR33630">
    <property type="entry name" value="CUTINASE RV1984C-RELATED-RELATED"/>
    <property type="match status" value="1"/>
</dbReference>
<dbReference type="Proteomes" id="UP001197247">
    <property type="component" value="Unassembled WGS sequence"/>
</dbReference>
<evidence type="ECO:0000256" key="4">
    <source>
        <dbReference type="ARBA" id="ARBA00023157"/>
    </source>
</evidence>
<keyword evidence="4" id="KW-1015">Disulfide bond</keyword>
<dbReference type="SMART" id="SM01110">
    <property type="entry name" value="Cutinase"/>
    <property type="match status" value="1"/>
</dbReference>
<protein>
    <submittedName>
        <fullName evidence="6">Cutinase family protein</fullName>
    </submittedName>
</protein>
<dbReference type="InterPro" id="IPR029058">
    <property type="entry name" value="AB_hydrolase_fold"/>
</dbReference>
<comment type="caution">
    <text evidence="6">The sequence shown here is derived from an EMBL/GenBank/DDBJ whole genome shotgun (WGS) entry which is preliminary data.</text>
</comment>
<proteinExistence type="inferred from homology"/>
<evidence type="ECO:0000256" key="1">
    <source>
        <dbReference type="ARBA" id="ARBA00007534"/>
    </source>
</evidence>
<evidence type="ECO:0000256" key="3">
    <source>
        <dbReference type="ARBA" id="ARBA00022801"/>
    </source>
</evidence>
<keyword evidence="2" id="KW-0719">Serine esterase</keyword>
<reference evidence="6 7" key="1">
    <citation type="submission" date="2021-05" db="EMBL/GenBank/DDBJ databases">
        <title>Kineosporia and Streptomyces sp. nov. two new marine actinobacteria isolated from Coral.</title>
        <authorList>
            <person name="Buangrab K."/>
            <person name="Sutthacheep M."/>
            <person name="Yeemin T."/>
            <person name="Harunari E."/>
            <person name="Igarashi Y."/>
            <person name="Kanchanasin P."/>
            <person name="Tanasupawat S."/>
            <person name="Phongsopitanun W."/>
        </authorList>
    </citation>
    <scope>NUCLEOTIDE SEQUENCE [LARGE SCALE GENOMIC DNA]</scope>
    <source>
        <strain evidence="6 7">J2-2</strain>
    </source>
</reference>